<reference evidence="10 11" key="1">
    <citation type="submission" date="2019-08" db="EMBL/GenBank/DDBJ databases">
        <title>Bacterial whole genome sequence for Glaciihabitans sp. CHu50b-6-2.</title>
        <authorList>
            <person name="Jin L."/>
        </authorList>
    </citation>
    <scope>NUCLEOTIDE SEQUENCE [LARGE SCALE GENOMIC DNA]</scope>
    <source>
        <strain evidence="10 11">CHu50b-6-2</strain>
    </source>
</reference>
<feature type="transmembrane region" description="Helical" evidence="7">
    <location>
        <begin position="214"/>
        <end position="238"/>
    </location>
</feature>
<organism evidence="10 11">
    <name type="scientific">Lacisediminihabitans profunda</name>
    <dbReference type="NCBI Taxonomy" id="2594790"/>
    <lineage>
        <taxon>Bacteria</taxon>
        <taxon>Bacillati</taxon>
        <taxon>Actinomycetota</taxon>
        <taxon>Actinomycetes</taxon>
        <taxon>Micrococcales</taxon>
        <taxon>Microbacteriaceae</taxon>
        <taxon>Lacisediminihabitans</taxon>
    </lineage>
</organism>
<dbReference type="RefSeq" id="WP_147782894.1">
    <property type="nucleotide sequence ID" value="NZ_VRMG01000005.1"/>
</dbReference>
<keyword evidence="4 7" id="KW-0812">Transmembrane</keyword>
<dbReference type="InterPro" id="IPR035906">
    <property type="entry name" value="MetI-like_sf"/>
</dbReference>
<evidence type="ECO:0000256" key="5">
    <source>
        <dbReference type="ARBA" id="ARBA00022989"/>
    </source>
</evidence>
<keyword evidence="2 7" id="KW-0813">Transport</keyword>
<dbReference type="AlphaFoldDB" id="A0A5C8UUP2"/>
<name>A0A5C8UUP2_9MICO</name>
<evidence type="ECO:0000256" key="4">
    <source>
        <dbReference type="ARBA" id="ARBA00022692"/>
    </source>
</evidence>
<sequence>MTTTQAKPLELQTPPRPSPPIDDAQARRDARALKQGRVARIVTHLAILVGVFLSIFPFYWLVVMATNTTAEIFGYPPKLIFGSHLFENVGHVLASIDLFGALGNTLFVALSCTVLVMFFDSLAAFAFAKFDFPFRRSLFAVLLATFMIPAQLSLVPNFVVMSQLGWIGSFQALIIPGAANAFGIFLLRQLASGAIPDELVEAARIDGAGFFRTYFLVAVPMLRGGLAFLGIFTFIGAWNDYVWPLIVLVDPKRQTLQVALSQLSSIYGTDYGMVMAGALISVVPLIGVFLIGSRHFIANIAAGAVKG</sequence>
<evidence type="ECO:0000256" key="2">
    <source>
        <dbReference type="ARBA" id="ARBA00022448"/>
    </source>
</evidence>
<dbReference type="PROSITE" id="PS50928">
    <property type="entry name" value="ABC_TM1"/>
    <property type="match status" value="1"/>
</dbReference>
<dbReference type="GO" id="GO:0005886">
    <property type="term" value="C:plasma membrane"/>
    <property type="evidence" value="ECO:0007669"/>
    <property type="project" value="UniProtKB-SubCell"/>
</dbReference>
<dbReference type="CDD" id="cd06261">
    <property type="entry name" value="TM_PBP2"/>
    <property type="match status" value="1"/>
</dbReference>
<evidence type="ECO:0000259" key="9">
    <source>
        <dbReference type="PROSITE" id="PS50928"/>
    </source>
</evidence>
<dbReference type="InterPro" id="IPR000515">
    <property type="entry name" value="MetI-like"/>
</dbReference>
<protein>
    <submittedName>
        <fullName evidence="10">Carbohydrate ABC transporter permease</fullName>
    </submittedName>
</protein>
<feature type="transmembrane region" description="Helical" evidence="7">
    <location>
        <begin position="139"/>
        <end position="160"/>
    </location>
</feature>
<keyword evidence="11" id="KW-1185">Reference proteome</keyword>
<gene>
    <name evidence="10" type="ORF">FVP33_07005</name>
</gene>
<evidence type="ECO:0000256" key="6">
    <source>
        <dbReference type="ARBA" id="ARBA00023136"/>
    </source>
</evidence>
<dbReference type="Proteomes" id="UP000321379">
    <property type="component" value="Unassembled WGS sequence"/>
</dbReference>
<feature type="transmembrane region" description="Helical" evidence="7">
    <location>
        <begin position="271"/>
        <end position="291"/>
    </location>
</feature>
<keyword evidence="3" id="KW-1003">Cell membrane</keyword>
<dbReference type="EMBL" id="VRMG01000005">
    <property type="protein sequence ID" value="TXN31308.1"/>
    <property type="molecule type" value="Genomic_DNA"/>
</dbReference>
<evidence type="ECO:0000256" key="7">
    <source>
        <dbReference type="RuleBase" id="RU363032"/>
    </source>
</evidence>
<feature type="transmembrane region" description="Helical" evidence="7">
    <location>
        <begin position="41"/>
        <end position="62"/>
    </location>
</feature>
<dbReference type="Pfam" id="PF00528">
    <property type="entry name" value="BPD_transp_1"/>
    <property type="match status" value="1"/>
</dbReference>
<comment type="subcellular location">
    <subcellularLocation>
        <location evidence="1 7">Cell membrane</location>
        <topology evidence="1 7">Multi-pass membrane protein</topology>
    </subcellularLocation>
</comment>
<dbReference type="GO" id="GO:0055085">
    <property type="term" value="P:transmembrane transport"/>
    <property type="evidence" value="ECO:0007669"/>
    <property type="project" value="InterPro"/>
</dbReference>
<keyword evidence="6 7" id="KW-0472">Membrane</keyword>
<evidence type="ECO:0000313" key="11">
    <source>
        <dbReference type="Proteomes" id="UP000321379"/>
    </source>
</evidence>
<evidence type="ECO:0000313" key="10">
    <source>
        <dbReference type="EMBL" id="TXN31308.1"/>
    </source>
</evidence>
<dbReference type="SUPFAM" id="SSF161098">
    <property type="entry name" value="MetI-like"/>
    <property type="match status" value="1"/>
</dbReference>
<evidence type="ECO:0000256" key="8">
    <source>
        <dbReference type="SAM" id="MobiDB-lite"/>
    </source>
</evidence>
<dbReference type="PANTHER" id="PTHR43744">
    <property type="entry name" value="ABC TRANSPORTER PERMEASE PROTEIN MG189-RELATED-RELATED"/>
    <property type="match status" value="1"/>
</dbReference>
<dbReference type="PANTHER" id="PTHR43744:SF8">
    <property type="entry name" value="SN-GLYCEROL-3-PHOSPHATE TRANSPORT SYSTEM PERMEASE PROTEIN UGPE"/>
    <property type="match status" value="1"/>
</dbReference>
<keyword evidence="5 7" id="KW-1133">Transmembrane helix</keyword>
<evidence type="ECO:0000256" key="3">
    <source>
        <dbReference type="ARBA" id="ARBA00022475"/>
    </source>
</evidence>
<proteinExistence type="inferred from homology"/>
<feature type="region of interest" description="Disordered" evidence="8">
    <location>
        <begin position="1"/>
        <end position="26"/>
    </location>
</feature>
<comment type="caution">
    <text evidence="10">The sequence shown here is derived from an EMBL/GenBank/DDBJ whole genome shotgun (WGS) entry which is preliminary data.</text>
</comment>
<feature type="domain" description="ABC transmembrane type-1" evidence="9">
    <location>
        <begin position="102"/>
        <end position="292"/>
    </location>
</feature>
<evidence type="ECO:0000256" key="1">
    <source>
        <dbReference type="ARBA" id="ARBA00004651"/>
    </source>
</evidence>
<accession>A0A5C8UUP2</accession>
<comment type="similarity">
    <text evidence="7">Belongs to the binding-protein-dependent transport system permease family.</text>
</comment>
<feature type="transmembrane region" description="Helical" evidence="7">
    <location>
        <begin position="166"/>
        <end position="187"/>
    </location>
</feature>
<feature type="transmembrane region" description="Helical" evidence="7">
    <location>
        <begin position="106"/>
        <end position="127"/>
    </location>
</feature>
<dbReference type="Gene3D" id="1.10.3720.10">
    <property type="entry name" value="MetI-like"/>
    <property type="match status" value="1"/>
</dbReference>